<keyword evidence="2 5" id="KW-0862">Zinc</keyword>
<dbReference type="GO" id="GO:0008270">
    <property type="term" value="F:zinc ion binding"/>
    <property type="evidence" value="ECO:0007669"/>
    <property type="project" value="InterPro"/>
</dbReference>
<gene>
    <name evidence="9" type="ORF">SAMN05660648_00080</name>
</gene>
<dbReference type="PIRSF" id="PIRSF036894">
    <property type="entry name" value="PMI_Firm_short"/>
    <property type="match status" value="1"/>
</dbReference>
<organism evidence="9 10">
    <name type="scientific">Selenomonas ruminantium</name>
    <dbReference type="NCBI Taxonomy" id="971"/>
    <lineage>
        <taxon>Bacteria</taxon>
        <taxon>Bacillati</taxon>
        <taxon>Bacillota</taxon>
        <taxon>Negativicutes</taxon>
        <taxon>Selenomonadales</taxon>
        <taxon>Selenomonadaceae</taxon>
        <taxon>Selenomonas</taxon>
    </lineage>
</organism>
<dbReference type="InterPro" id="IPR011051">
    <property type="entry name" value="RmlC_Cupin_sf"/>
</dbReference>
<keyword evidence="9" id="KW-0413">Isomerase</keyword>
<feature type="domain" description="Phosphomannose isomerase type I catalytic" evidence="7">
    <location>
        <begin position="7"/>
        <end position="106"/>
    </location>
</feature>
<protein>
    <recommendedName>
        <fullName evidence="3">Phosphohexomutase</fullName>
    </recommendedName>
    <alternativeName>
        <fullName evidence="4">Phosphomannose isomerase</fullName>
    </alternativeName>
</protein>
<dbReference type="Pfam" id="PF21621">
    <property type="entry name" value="MPI_cupin_dom"/>
    <property type="match status" value="1"/>
</dbReference>
<dbReference type="RefSeq" id="WP_074670144.1">
    <property type="nucleotide sequence ID" value="NZ_FNQG01000002.1"/>
</dbReference>
<dbReference type="SUPFAM" id="SSF51182">
    <property type="entry name" value="RmlC-like cupins"/>
    <property type="match status" value="1"/>
</dbReference>
<dbReference type="GO" id="GO:0005975">
    <property type="term" value="P:carbohydrate metabolic process"/>
    <property type="evidence" value="ECO:0007669"/>
    <property type="project" value="InterPro"/>
</dbReference>
<evidence type="ECO:0000313" key="10">
    <source>
        <dbReference type="Proteomes" id="UP000183469"/>
    </source>
</evidence>
<feature type="binding site" evidence="5">
    <location>
        <position position="100"/>
    </location>
    <ligand>
        <name>Zn(2+)</name>
        <dbReference type="ChEBI" id="CHEBI:29105"/>
    </ligand>
</feature>
<sequence>MIYPLLLEAPLKDYLWGGTRLKEEYGKNTDLDKVAESWELSCHEAGLSVIASGPDKGKTLKEWLEEQGDAVLGKRAAAFDYFPLLIKLIDAKGDLSVQVHPDNEYALRVEGEYGKTEMWYIVDCEPGASLLYGFKEKISQEEFQRRIEDNTLLEVCNKVPVHKGDVFFIDSGTLHAIGAGILICEIQQNSNTTYRIYDYGRVGADGKPRELHVEKALAVTKLEPPTRGTKPLADIDIFPHMEVKLLADCEYFKVYHANLHGESFLHAGDDSFQSLTVLEGALKLSCGKETLTLAKGNTVFVPAGMGSYQVTGQAEFILSKL</sequence>
<dbReference type="OrthoDB" id="9808275at2"/>
<dbReference type="InterPro" id="IPR014710">
    <property type="entry name" value="RmlC-like_jellyroll"/>
</dbReference>
<reference evidence="9 10" key="1">
    <citation type="submission" date="2016-10" db="EMBL/GenBank/DDBJ databases">
        <authorList>
            <person name="de Groot N.N."/>
        </authorList>
    </citation>
    <scope>NUCLEOTIDE SEQUENCE [LARGE SCALE GENOMIC DNA]</scope>
    <source>
        <strain evidence="9 10">DSM 2872</strain>
    </source>
</reference>
<evidence type="ECO:0000256" key="3">
    <source>
        <dbReference type="ARBA" id="ARBA00029741"/>
    </source>
</evidence>
<dbReference type="InterPro" id="IPR014628">
    <property type="entry name" value="Man6P_isomerase_Firm_short"/>
</dbReference>
<evidence type="ECO:0000256" key="1">
    <source>
        <dbReference type="ARBA" id="ARBA00022723"/>
    </source>
</evidence>
<dbReference type="InterPro" id="IPR049071">
    <property type="entry name" value="MPI_cupin_dom"/>
</dbReference>
<feature type="binding site" evidence="5">
    <location>
        <position position="117"/>
    </location>
    <ligand>
        <name>Zn(2+)</name>
        <dbReference type="ChEBI" id="CHEBI:29105"/>
    </ligand>
</feature>
<dbReference type="EMBL" id="FNQG01000002">
    <property type="protein sequence ID" value="SDZ72865.1"/>
    <property type="molecule type" value="Genomic_DNA"/>
</dbReference>
<evidence type="ECO:0000256" key="6">
    <source>
        <dbReference type="PIRSR" id="PIRSR036894-2"/>
    </source>
</evidence>
<dbReference type="GO" id="GO:0004476">
    <property type="term" value="F:mannose-6-phosphate isomerase activity"/>
    <property type="evidence" value="ECO:0007669"/>
    <property type="project" value="InterPro"/>
</dbReference>
<dbReference type="PANTHER" id="PTHR42742:SF3">
    <property type="entry name" value="FRUCTOKINASE"/>
    <property type="match status" value="1"/>
</dbReference>
<feature type="binding site" evidence="5">
    <location>
        <position position="175"/>
    </location>
    <ligand>
        <name>Zn(2+)</name>
        <dbReference type="ChEBI" id="CHEBI:29105"/>
    </ligand>
</feature>
<comment type="cofactor">
    <cofactor evidence="5">
        <name>Zn(2+)</name>
        <dbReference type="ChEBI" id="CHEBI:29105"/>
    </cofactor>
    <text evidence="5">Binds 1 zinc ion per subunit.</text>
</comment>
<dbReference type="InterPro" id="IPR051804">
    <property type="entry name" value="Carb_Metab_Reg_Kinase/Isom"/>
</dbReference>
<evidence type="ECO:0000259" key="8">
    <source>
        <dbReference type="Pfam" id="PF21621"/>
    </source>
</evidence>
<dbReference type="Gene3D" id="2.60.120.10">
    <property type="entry name" value="Jelly Rolls"/>
    <property type="match status" value="2"/>
</dbReference>
<dbReference type="InterPro" id="IPR046457">
    <property type="entry name" value="PMI_typeI_cat"/>
</dbReference>
<evidence type="ECO:0000256" key="2">
    <source>
        <dbReference type="ARBA" id="ARBA00022833"/>
    </source>
</evidence>
<proteinExistence type="predicted"/>
<dbReference type="CDD" id="cd07010">
    <property type="entry name" value="cupin_PMI_type_I_N_bac"/>
    <property type="match status" value="1"/>
</dbReference>
<feature type="active site" evidence="6">
    <location>
        <position position="195"/>
    </location>
</feature>
<dbReference type="Proteomes" id="UP000183469">
    <property type="component" value="Unassembled WGS sequence"/>
</dbReference>
<dbReference type="AlphaFoldDB" id="A0A1H3VDI2"/>
<evidence type="ECO:0000256" key="4">
    <source>
        <dbReference type="ARBA" id="ARBA00030762"/>
    </source>
</evidence>
<keyword evidence="1 5" id="KW-0479">Metal-binding</keyword>
<feature type="domain" description="Mannose-6-phosphate isomerase cupin" evidence="8">
    <location>
        <begin position="245"/>
        <end position="319"/>
    </location>
</feature>
<dbReference type="Pfam" id="PF20511">
    <property type="entry name" value="PMI_typeI_cat"/>
    <property type="match status" value="1"/>
</dbReference>
<dbReference type="PANTHER" id="PTHR42742">
    <property type="entry name" value="TRANSCRIPTIONAL REPRESSOR MPRA"/>
    <property type="match status" value="1"/>
</dbReference>
<evidence type="ECO:0000256" key="5">
    <source>
        <dbReference type="PIRSR" id="PIRSR036894-1"/>
    </source>
</evidence>
<evidence type="ECO:0000313" key="9">
    <source>
        <dbReference type="EMBL" id="SDZ72865.1"/>
    </source>
</evidence>
<name>A0A1H3VDI2_SELRU</name>
<evidence type="ECO:0000259" key="7">
    <source>
        <dbReference type="Pfam" id="PF20511"/>
    </source>
</evidence>
<accession>A0A1H3VDI2</accession>